<sequence>MKVIHEQIPGTYLVEDNKGKRFPVHHDRLKAHVIDEKYHKPPTEKRPLAISLEHSRCGAEPNKLLTLSLDKDTYSLMPVKCCQTTIAVKKESSSSIRRLGNPWLFNSLNSDIGTVGAPLN</sequence>
<organism evidence="1 2">
    <name type="scientific">Thelohanellus kitauei</name>
    <name type="common">Myxosporean</name>
    <dbReference type="NCBI Taxonomy" id="669202"/>
    <lineage>
        <taxon>Eukaryota</taxon>
        <taxon>Metazoa</taxon>
        <taxon>Cnidaria</taxon>
        <taxon>Myxozoa</taxon>
        <taxon>Myxosporea</taxon>
        <taxon>Bivalvulida</taxon>
        <taxon>Platysporina</taxon>
        <taxon>Myxobolidae</taxon>
        <taxon>Thelohanellus</taxon>
    </lineage>
</organism>
<dbReference type="AlphaFoldDB" id="A0A0C2JSK9"/>
<reference evidence="1 2" key="1">
    <citation type="journal article" date="2014" name="Genome Biol. Evol.">
        <title>The genome of the myxosporean Thelohanellus kitauei shows adaptations to nutrient acquisition within its fish host.</title>
        <authorList>
            <person name="Yang Y."/>
            <person name="Xiong J."/>
            <person name="Zhou Z."/>
            <person name="Huo F."/>
            <person name="Miao W."/>
            <person name="Ran C."/>
            <person name="Liu Y."/>
            <person name="Zhang J."/>
            <person name="Feng J."/>
            <person name="Wang M."/>
            <person name="Wang M."/>
            <person name="Wang L."/>
            <person name="Yao B."/>
        </authorList>
    </citation>
    <scope>NUCLEOTIDE SEQUENCE [LARGE SCALE GENOMIC DNA]</scope>
    <source>
        <strain evidence="1">Wuqing</strain>
    </source>
</reference>
<proteinExistence type="predicted"/>
<protein>
    <submittedName>
        <fullName evidence="1">Uncharacterized protein</fullName>
    </submittedName>
</protein>
<evidence type="ECO:0000313" key="2">
    <source>
        <dbReference type="Proteomes" id="UP000031668"/>
    </source>
</evidence>
<gene>
    <name evidence="1" type="ORF">RF11_03649</name>
</gene>
<name>A0A0C2JSK9_THEKT</name>
<comment type="caution">
    <text evidence="1">The sequence shown here is derived from an EMBL/GenBank/DDBJ whole genome shotgun (WGS) entry which is preliminary data.</text>
</comment>
<accession>A0A0C2JSK9</accession>
<dbReference type="Proteomes" id="UP000031668">
    <property type="component" value="Unassembled WGS sequence"/>
</dbReference>
<dbReference type="EMBL" id="JWZT01001233">
    <property type="protein sequence ID" value="KII72408.1"/>
    <property type="molecule type" value="Genomic_DNA"/>
</dbReference>
<keyword evidence="2" id="KW-1185">Reference proteome</keyword>
<evidence type="ECO:0000313" key="1">
    <source>
        <dbReference type="EMBL" id="KII72408.1"/>
    </source>
</evidence>